<dbReference type="InterPro" id="IPR001387">
    <property type="entry name" value="Cro/C1-type_HTH"/>
</dbReference>
<name>A0A6N7YVI6_9PSEU</name>
<dbReference type="CDD" id="cd00093">
    <property type="entry name" value="HTH_XRE"/>
    <property type="match status" value="1"/>
</dbReference>
<dbReference type="Gene3D" id="1.10.260.40">
    <property type="entry name" value="lambda repressor-like DNA-binding domains"/>
    <property type="match status" value="1"/>
</dbReference>
<feature type="region of interest" description="Disordered" evidence="1">
    <location>
        <begin position="1"/>
        <end position="23"/>
    </location>
</feature>
<feature type="domain" description="HTH cro/C1-type" evidence="2">
    <location>
        <begin position="56"/>
        <end position="107"/>
    </location>
</feature>
<dbReference type="SUPFAM" id="SSF47413">
    <property type="entry name" value="lambda repressor-like DNA-binding domains"/>
    <property type="match status" value="1"/>
</dbReference>
<organism evidence="3 4">
    <name type="scientific">Amycolatopsis pithecellobii</name>
    <dbReference type="NCBI Taxonomy" id="664692"/>
    <lineage>
        <taxon>Bacteria</taxon>
        <taxon>Bacillati</taxon>
        <taxon>Actinomycetota</taxon>
        <taxon>Actinomycetes</taxon>
        <taxon>Pseudonocardiales</taxon>
        <taxon>Pseudonocardiaceae</taxon>
        <taxon>Amycolatopsis</taxon>
    </lineage>
</organism>
<dbReference type="SMART" id="SM00530">
    <property type="entry name" value="HTH_XRE"/>
    <property type="match status" value="1"/>
</dbReference>
<dbReference type="EMBL" id="WMBA01000003">
    <property type="protein sequence ID" value="MTD52883.1"/>
    <property type="molecule type" value="Genomic_DNA"/>
</dbReference>
<accession>A0A6N7YVI6</accession>
<dbReference type="PROSITE" id="PS50943">
    <property type="entry name" value="HTH_CROC1"/>
    <property type="match status" value="1"/>
</dbReference>
<protein>
    <submittedName>
        <fullName evidence="3">Helix-turn-helix domain-containing protein</fullName>
    </submittedName>
</protein>
<feature type="compositionally biased region" description="Basic and acidic residues" evidence="1">
    <location>
        <begin position="1"/>
        <end position="10"/>
    </location>
</feature>
<dbReference type="Pfam" id="PF17765">
    <property type="entry name" value="MLTR_LBD"/>
    <property type="match status" value="1"/>
</dbReference>
<reference evidence="3 4" key="1">
    <citation type="submission" date="2019-11" db="EMBL/GenBank/DDBJ databases">
        <title>Draft genome of Amycolatopsis RM579.</title>
        <authorList>
            <person name="Duangmal K."/>
            <person name="Mingma R."/>
        </authorList>
    </citation>
    <scope>NUCLEOTIDE SEQUENCE [LARGE SCALE GENOMIC DNA]</scope>
    <source>
        <strain evidence="3 4">RM579</strain>
    </source>
</reference>
<dbReference type="PANTHER" id="PTHR35010:SF2">
    <property type="entry name" value="BLL4672 PROTEIN"/>
    <property type="match status" value="1"/>
</dbReference>
<proteinExistence type="predicted"/>
<dbReference type="AlphaFoldDB" id="A0A6N7YVI6"/>
<dbReference type="Pfam" id="PF13560">
    <property type="entry name" value="HTH_31"/>
    <property type="match status" value="1"/>
</dbReference>
<dbReference type="GO" id="GO:0003677">
    <property type="term" value="F:DNA binding"/>
    <property type="evidence" value="ECO:0007669"/>
    <property type="project" value="InterPro"/>
</dbReference>
<dbReference type="OrthoDB" id="4790304at2"/>
<keyword evidence="4" id="KW-1185">Reference proteome</keyword>
<comment type="caution">
    <text evidence="3">The sequence shown here is derived from an EMBL/GenBank/DDBJ whole genome shotgun (WGS) entry which is preliminary data.</text>
</comment>
<evidence type="ECO:0000259" key="2">
    <source>
        <dbReference type="PROSITE" id="PS50943"/>
    </source>
</evidence>
<dbReference type="InterPro" id="IPR041413">
    <property type="entry name" value="MLTR_LBD"/>
</dbReference>
<dbReference type="InterPro" id="IPR010982">
    <property type="entry name" value="Lambda_DNA-bd_dom_sf"/>
</dbReference>
<evidence type="ECO:0000256" key="1">
    <source>
        <dbReference type="SAM" id="MobiDB-lite"/>
    </source>
</evidence>
<dbReference type="Gene3D" id="3.30.450.180">
    <property type="match status" value="1"/>
</dbReference>
<evidence type="ECO:0000313" key="3">
    <source>
        <dbReference type="EMBL" id="MTD52883.1"/>
    </source>
</evidence>
<gene>
    <name evidence="3" type="ORF">GKO32_02680</name>
</gene>
<sequence length="299" mass="32761">MGVSRQREGAAHPSNAVERESSLTGVVHDNDLADFLRARRRSLAPEEAGLDPGGDRRVAGLRREEVAELAGVSADYYRRLEQGRERHPSHQVLVSLARALQLDDHASRHLFEIVMPATHFARTCSPREVSDGVRLLIEHSLRVPASVVGPASDVLAINRLAAALYSPFARVDNLAMMVFLDSAARDFYTDWETVARTSVASLRAASTQFPREPRIAEVIGELSLESKCFAGLWAEHEVRPRVEDEKVFRHPVAGELRVKFEALSISGAPGQRIYVYTPLPDTPGAQALTELAEGCAPAG</sequence>
<evidence type="ECO:0000313" key="4">
    <source>
        <dbReference type="Proteomes" id="UP000440096"/>
    </source>
</evidence>
<dbReference type="PANTHER" id="PTHR35010">
    <property type="entry name" value="BLL4672 PROTEIN-RELATED"/>
    <property type="match status" value="1"/>
</dbReference>
<dbReference type="Proteomes" id="UP000440096">
    <property type="component" value="Unassembled WGS sequence"/>
</dbReference>